<evidence type="ECO:0000259" key="2">
    <source>
        <dbReference type="Pfam" id="PF08386"/>
    </source>
</evidence>
<dbReference type="Gene3D" id="3.40.50.1820">
    <property type="entry name" value="alpha/beta hydrolase"/>
    <property type="match status" value="1"/>
</dbReference>
<evidence type="ECO:0000313" key="4">
    <source>
        <dbReference type="Proteomes" id="UP000633509"/>
    </source>
</evidence>
<dbReference type="GO" id="GO:0047570">
    <property type="term" value="F:3-oxoadipate enol-lactonase activity"/>
    <property type="evidence" value="ECO:0007669"/>
    <property type="project" value="UniProtKB-EC"/>
</dbReference>
<dbReference type="Proteomes" id="UP000633509">
    <property type="component" value="Unassembled WGS sequence"/>
</dbReference>
<reference evidence="3 4" key="1">
    <citation type="submission" date="2020-10" db="EMBL/GenBank/DDBJ databases">
        <title>Sequencing the genomes of 1000 actinobacteria strains.</title>
        <authorList>
            <person name="Klenk H.-P."/>
        </authorList>
    </citation>
    <scope>NUCLEOTIDE SEQUENCE [LARGE SCALE GENOMIC DNA]</scope>
    <source>
        <strain evidence="3 4">DSM 43173</strain>
    </source>
</reference>
<comment type="caution">
    <text evidence="3">The sequence shown here is derived from an EMBL/GenBank/DDBJ whole genome shotgun (WGS) entry which is preliminary data.</text>
</comment>
<protein>
    <submittedName>
        <fullName evidence="3">3-oxoadipate enol-lactonase</fullName>
        <ecNumber evidence="3">3.1.1.24</ecNumber>
    </submittedName>
</protein>
<dbReference type="InterPro" id="IPR050471">
    <property type="entry name" value="AB_hydrolase"/>
</dbReference>
<dbReference type="PANTHER" id="PTHR43433:SF5">
    <property type="entry name" value="AB HYDROLASE-1 DOMAIN-CONTAINING PROTEIN"/>
    <property type="match status" value="1"/>
</dbReference>
<dbReference type="Pfam" id="PF00561">
    <property type="entry name" value="Abhydrolase_1"/>
    <property type="match status" value="1"/>
</dbReference>
<keyword evidence="3" id="KW-0378">Hydrolase</keyword>
<dbReference type="PRINTS" id="PR00111">
    <property type="entry name" value="ABHYDROLASE"/>
</dbReference>
<dbReference type="RefSeq" id="WP_192791707.1">
    <property type="nucleotide sequence ID" value="NZ_JADBEK010000001.1"/>
</dbReference>
<keyword evidence="4" id="KW-1185">Reference proteome</keyword>
<feature type="domain" description="AB hydrolase-1" evidence="1">
    <location>
        <begin position="22"/>
        <end position="127"/>
    </location>
</feature>
<gene>
    <name evidence="3" type="ORF">H4W80_010371</name>
</gene>
<dbReference type="PANTHER" id="PTHR43433">
    <property type="entry name" value="HYDROLASE, ALPHA/BETA FOLD FAMILY PROTEIN"/>
    <property type="match status" value="1"/>
</dbReference>
<organism evidence="3 4">
    <name type="scientific">Nonomuraea angiospora</name>
    <dbReference type="NCBI Taxonomy" id="46172"/>
    <lineage>
        <taxon>Bacteria</taxon>
        <taxon>Bacillati</taxon>
        <taxon>Actinomycetota</taxon>
        <taxon>Actinomycetes</taxon>
        <taxon>Streptosporangiales</taxon>
        <taxon>Streptosporangiaceae</taxon>
        <taxon>Nonomuraea</taxon>
    </lineage>
</organism>
<dbReference type="Pfam" id="PF08386">
    <property type="entry name" value="Abhydrolase_4"/>
    <property type="match status" value="1"/>
</dbReference>
<dbReference type="InterPro" id="IPR013595">
    <property type="entry name" value="Pept_S33_TAP-like_C"/>
</dbReference>
<dbReference type="EC" id="3.1.1.24" evidence="3"/>
<dbReference type="SUPFAM" id="SSF53474">
    <property type="entry name" value="alpha/beta-Hydrolases"/>
    <property type="match status" value="1"/>
</dbReference>
<name>A0ABR9MGT6_9ACTN</name>
<dbReference type="EMBL" id="JADBEK010000001">
    <property type="protein sequence ID" value="MBE1592113.1"/>
    <property type="molecule type" value="Genomic_DNA"/>
</dbReference>
<feature type="domain" description="Peptidase S33 tripeptidyl aminopeptidase-like C-terminal" evidence="2">
    <location>
        <begin position="182"/>
        <end position="240"/>
    </location>
</feature>
<dbReference type="InterPro" id="IPR000073">
    <property type="entry name" value="AB_hydrolase_1"/>
</dbReference>
<dbReference type="InterPro" id="IPR029058">
    <property type="entry name" value="AB_hydrolase_fold"/>
</dbReference>
<evidence type="ECO:0000259" key="1">
    <source>
        <dbReference type="Pfam" id="PF00561"/>
    </source>
</evidence>
<evidence type="ECO:0000313" key="3">
    <source>
        <dbReference type="EMBL" id="MBE1592113.1"/>
    </source>
</evidence>
<sequence>MTSATARSARLEPCAAHDPAGPLVLVNSLGTTSSMWDGLVPVLRTRFDVVCYEQRGYGAEDAPDGPFWLGDLVDDLIDVLDGLGLERAHLAGTSLGGMVAARAAARHPHRVRSVTIMCSAPVLPRDPWLERARAVRDGGLAVIHDTVVKRWFTPEFAAGHPDVVRRYGDMLLANDTGQYARACEMLAAADVRPDLGSVAAPTLVIGGSADIATPPETQEVYAAGIPGARLLVLDGVGHMAPAAVPVEIAREIVAHAGHAHD</sequence>
<accession>A0ABR9MGT6</accession>
<proteinExistence type="predicted"/>